<reference evidence="2" key="1">
    <citation type="submission" date="2011-02" db="EMBL/GenBank/DDBJ databases">
        <title>Complete sequence of Methanobacterium sp. AL-21.</title>
        <authorList>
            <consortium name="US DOE Joint Genome Institute"/>
            <person name="Lucas S."/>
            <person name="Copeland A."/>
            <person name="Lapidus A."/>
            <person name="Cheng J.-F."/>
            <person name="Goodwin L."/>
            <person name="Pitluck S."/>
            <person name="Chertkov O."/>
            <person name="Detter J.C."/>
            <person name="Han C."/>
            <person name="Tapia R."/>
            <person name="Land M."/>
            <person name="Hauser L."/>
            <person name="Kyrpides N."/>
            <person name="Ivanova N."/>
            <person name="Mikhailova N."/>
            <person name="Pagani I."/>
            <person name="Cadillo-Quiroz H."/>
            <person name="Imachi H."/>
            <person name="Zinder S."/>
            <person name="Liu W."/>
            <person name="Woyke T."/>
        </authorList>
    </citation>
    <scope>NUCLEOTIDE SEQUENCE [LARGE SCALE GENOMIC DNA]</scope>
    <source>
        <strain evidence="2">AL-21</strain>
    </source>
</reference>
<dbReference type="RefSeq" id="WP_013644085.1">
    <property type="nucleotide sequence ID" value="NC_015216.1"/>
</dbReference>
<reference evidence="1 2" key="2">
    <citation type="journal article" date="2014" name="Int. J. Syst. Evol. Microbiol.">
        <title>Methanobacterium paludis sp. nov. and a novel strain of Methanobacterium lacus isolated from northern peatlands.</title>
        <authorList>
            <person name="Cadillo-Quiroz H."/>
            <person name="Brauer S.L."/>
            <person name="Goodson N."/>
            <person name="Yavitt J.B."/>
            <person name="Zinder S.H."/>
        </authorList>
    </citation>
    <scope>NUCLEOTIDE SEQUENCE [LARGE SCALE GENOMIC DNA]</scope>
    <source>
        <strain evidence="1 2">AL-21</strain>
    </source>
</reference>
<evidence type="ECO:0000313" key="1">
    <source>
        <dbReference type="EMBL" id="ADZ08734.1"/>
    </source>
</evidence>
<evidence type="ECO:0000313" key="2">
    <source>
        <dbReference type="Proteomes" id="UP000007490"/>
    </source>
</evidence>
<sequence length="146" mass="17182">MWFPSDEPKEILRGNNLDKLSIPSLGYLRILNENYEFILFLNDNLIVGAWCLDIKSLSELFQNEAMEVIKILPDSRIELFEINPRLFKTILDLNEECKLSLPIRIDMFWDKIGFNTNVSRETLLAKYRIKEPSEEHIKNLVSTYKS</sequence>
<keyword evidence="2" id="KW-1185">Reference proteome</keyword>
<accession>F0T9I6</accession>
<dbReference type="EMBL" id="CP002551">
    <property type="protein sequence ID" value="ADZ08734.1"/>
    <property type="molecule type" value="Genomic_DNA"/>
</dbReference>
<dbReference type="HOGENOM" id="CLU_1782524_0_0_2"/>
<proteinExistence type="predicted"/>
<dbReference type="InterPro" id="IPR019249">
    <property type="entry name" value="DUF2226"/>
</dbReference>
<organism evidence="1 2">
    <name type="scientific">Methanobacterium lacus (strain AL-21)</name>
    <dbReference type="NCBI Taxonomy" id="877455"/>
    <lineage>
        <taxon>Archaea</taxon>
        <taxon>Methanobacteriati</taxon>
        <taxon>Methanobacteriota</taxon>
        <taxon>Methanomada group</taxon>
        <taxon>Methanobacteria</taxon>
        <taxon>Methanobacteriales</taxon>
        <taxon>Methanobacteriaceae</taxon>
        <taxon>Methanobacterium</taxon>
    </lineage>
</organism>
<protein>
    <submittedName>
        <fullName evidence="1">Uncharacterized protein</fullName>
    </submittedName>
</protein>
<gene>
    <name evidence="1" type="ordered locus">Metbo_0482</name>
</gene>
<dbReference type="STRING" id="877455.Metbo_0482"/>
<dbReference type="OrthoDB" id="67259at2157"/>
<dbReference type="KEGG" id="mel:Metbo_0482"/>
<dbReference type="Pfam" id="PF09987">
    <property type="entry name" value="DUF2226"/>
    <property type="match status" value="1"/>
</dbReference>
<dbReference type="AlphaFoldDB" id="F0T9I6"/>
<dbReference type="GeneID" id="10276922"/>
<dbReference type="eggNOG" id="arCOG10261">
    <property type="taxonomic scope" value="Archaea"/>
</dbReference>
<dbReference type="Proteomes" id="UP000007490">
    <property type="component" value="Chromosome"/>
</dbReference>
<name>F0T9I6_METLA</name>